<dbReference type="PANTHER" id="PTHR33055">
    <property type="entry name" value="TRANSPOSASE FOR INSERTION SEQUENCE ELEMENT IS1111A"/>
    <property type="match status" value="1"/>
</dbReference>
<accession>A0ABT2D7D9</accession>
<evidence type="ECO:0000313" key="4">
    <source>
        <dbReference type="EMBL" id="MCS0661238.1"/>
    </source>
</evidence>
<dbReference type="Pfam" id="PF02371">
    <property type="entry name" value="Transposase_20"/>
    <property type="match status" value="1"/>
</dbReference>
<dbReference type="EMBL" id="JANUGU010000026">
    <property type="protein sequence ID" value="MCS0661238.1"/>
    <property type="molecule type" value="Genomic_DNA"/>
</dbReference>
<name>A0ABT2D7D9_9BURK</name>
<keyword evidence="5" id="KW-1185">Reference proteome</keyword>
<proteinExistence type="predicted"/>
<dbReference type="InterPro" id="IPR002525">
    <property type="entry name" value="Transp_IS110-like_N"/>
</dbReference>
<organism evidence="4 5">
    <name type="scientific">Massilia terrae</name>
    <dbReference type="NCBI Taxonomy" id="1811224"/>
    <lineage>
        <taxon>Bacteria</taxon>
        <taxon>Pseudomonadati</taxon>
        <taxon>Pseudomonadota</taxon>
        <taxon>Betaproteobacteria</taxon>
        <taxon>Burkholderiales</taxon>
        <taxon>Oxalobacteraceae</taxon>
        <taxon>Telluria group</taxon>
        <taxon>Massilia</taxon>
    </lineage>
</organism>
<dbReference type="PANTHER" id="PTHR33055:SF3">
    <property type="entry name" value="PUTATIVE TRANSPOSASE FOR IS117-RELATED"/>
    <property type="match status" value="1"/>
</dbReference>
<dbReference type="InterPro" id="IPR003346">
    <property type="entry name" value="Transposase_20"/>
</dbReference>
<protein>
    <submittedName>
        <fullName evidence="4">Transposase</fullName>
    </submittedName>
</protein>
<dbReference type="Pfam" id="PF01548">
    <property type="entry name" value="DEDD_Tnp_IS110"/>
    <property type="match status" value="1"/>
</dbReference>
<gene>
    <name evidence="4" type="ORF">NX778_24520</name>
</gene>
<feature type="domain" description="Transposase IS116/IS110/IS902 C-terminal" evidence="3">
    <location>
        <begin position="195"/>
        <end position="277"/>
    </location>
</feature>
<evidence type="ECO:0000256" key="1">
    <source>
        <dbReference type="SAM" id="Coils"/>
    </source>
</evidence>
<dbReference type="RefSeq" id="WP_258814437.1">
    <property type="nucleotide sequence ID" value="NZ_JANUGU010000026.1"/>
</dbReference>
<dbReference type="InterPro" id="IPR047650">
    <property type="entry name" value="Transpos_IS110"/>
</dbReference>
<evidence type="ECO:0000313" key="5">
    <source>
        <dbReference type="Proteomes" id="UP001204621"/>
    </source>
</evidence>
<dbReference type="Proteomes" id="UP001204621">
    <property type="component" value="Unassembled WGS sequence"/>
</dbReference>
<keyword evidence="1" id="KW-0175">Coiled coil</keyword>
<feature type="domain" description="Transposase IS110-like N-terminal" evidence="2">
    <location>
        <begin position="4"/>
        <end position="152"/>
    </location>
</feature>
<evidence type="ECO:0000259" key="3">
    <source>
        <dbReference type="Pfam" id="PF02371"/>
    </source>
</evidence>
<feature type="coiled-coil region" evidence="1">
    <location>
        <begin position="130"/>
        <end position="186"/>
    </location>
</feature>
<reference evidence="4 5" key="1">
    <citation type="submission" date="2022-08" db="EMBL/GenBank/DDBJ databases">
        <title>Reclassification of Massilia species as members of the genera Telluria, Duganella, Pseudoduganella, Mokoshia gen. nov. and Zemynaea gen. nov. using orthogonal and non-orthogonal genome-based approaches.</title>
        <authorList>
            <person name="Bowman J.P."/>
        </authorList>
    </citation>
    <scope>NUCLEOTIDE SEQUENCE [LARGE SCALE GENOMIC DNA]</scope>
    <source>
        <strain evidence="4 5">JCM 31606</strain>
    </source>
</reference>
<evidence type="ECO:0000259" key="2">
    <source>
        <dbReference type="Pfam" id="PF01548"/>
    </source>
</evidence>
<comment type="caution">
    <text evidence="4">The sequence shown here is derived from an EMBL/GenBank/DDBJ whole genome shotgun (WGS) entry which is preliminary data.</text>
</comment>
<sequence length="323" mass="36343">MEVVGIDVAKRKFDLAWLQADSGKLRSKVFDNAPTGFRQLLEWLKKQGITPADCHIAMEATSQYYEALAFILHDAGYKVSVVNPLRIKAFGESLLRRQKTDRADAELIARFCAQNQPEQWTPAPTEIRVLQRLLARLEAVQQMHVQEQNRRHEAEGIALESVERMIASLKAEEDRLKRMIKDHIDRHPGLREQKELLCSIPGVGDQLSSYFLAWLRPERFDSVRQAVAFIGLSPRHHESGDSVRGASRLSKLGHARLRKILYLPALAAIRCNPAAKAMANRLKAGGKRPKVAVVAVMRKLVHWMLGVLKSGIQFDPTLALAKG</sequence>